<evidence type="ECO:0000256" key="1">
    <source>
        <dbReference type="SAM" id="Coils"/>
    </source>
</evidence>
<keyword evidence="4" id="KW-1185">Reference proteome</keyword>
<protein>
    <submittedName>
        <fullName evidence="3">MbcA/ParS/Xre antitoxin family protein</fullName>
    </submittedName>
</protein>
<dbReference type="RefSeq" id="WP_252951215.1">
    <property type="nucleotide sequence ID" value="NZ_JAFIRR010000001.1"/>
</dbReference>
<feature type="coiled-coil region" evidence="1">
    <location>
        <begin position="414"/>
        <end position="452"/>
    </location>
</feature>
<gene>
    <name evidence="3" type="ORF">JYK14_00310</name>
</gene>
<organism evidence="3 4">
    <name type="scientific">Siccirubricoccus soli</name>
    <dbReference type="NCBI Taxonomy" id="2899147"/>
    <lineage>
        <taxon>Bacteria</taxon>
        <taxon>Pseudomonadati</taxon>
        <taxon>Pseudomonadota</taxon>
        <taxon>Alphaproteobacteria</taxon>
        <taxon>Acetobacterales</taxon>
        <taxon>Roseomonadaceae</taxon>
        <taxon>Siccirubricoccus</taxon>
    </lineage>
</organism>
<dbReference type="InterPro" id="IPR024467">
    <property type="entry name" value="Xre/MbcA/ParS-like_toxin-bd"/>
</dbReference>
<evidence type="ECO:0000259" key="2">
    <source>
        <dbReference type="Pfam" id="PF09722"/>
    </source>
</evidence>
<evidence type="ECO:0000313" key="4">
    <source>
        <dbReference type="Proteomes" id="UP001523392"/>
    </source>
</evidence>
<feature type="domain" description="Antitoxin Xre/MbcA/ParS-like toxin-binding" evidence="2">
    <location>
        <begin position="538"/>
        <end position="582"/>
    </location>
</feature>
<reference evidence="3 4" key="1">
    <citation type="submission" date="2021-12" db="EMBL/GenBank/DDBJ databases">
        <title>Siccirubricoccus leaddurans sp. nov., a high concentration Zn2+ tolerance bacterium.</title>
        <authorList>
            <person name="Cao Y."/>
        </authorList>
    </citation>
    <scope>NUCLEOTIDE SEQUENCE [LARGE SCALE GENOMIC DNA]</scope>
    <source>
        <strain evidence="3 4">KC 17139</strain>
    </source>
</reference>
<dbReference type="Proteomes" id="UP001523392">
    <property type="component" value="Unassembled WGS sequence"/>
</dbReference>
<dbReference type="EMBL" id="JAFIRR010000001">
    <property type="protein sequence ID" value="MCO6414624.1"/>
    <property type="molecule type" value="Genomic_DNA"/>
</dbReference>
<sequence>MLTHHFAHQADPENSCSASVAFETALHRLAKQVISERRRLTLPEVRASHFGRERLIAAGTELHFDTVEEEVWMGAIRPDIIATAGGKRLLVEVAVTHPCDENKIALLRSRDLAAVEIDLSDVPRDGSLEMLENAILHSAPRAWLHNTKLAAAQAELTALYEEEVRKAEEQRERKFAAAAAKLAAAYRSADLQRFDESYEPLGRVRDSDLAQHVGIEIAGSGCFAVEPWVWQSFLLAGLLSNVLGQHAYTEGVEKLLKPAFTNLAEQHHGAWQGLARHLPEEIRHPKEVVADYFKRLRDEGIAQYAVTGGTVLRPEVFEWARQRRERAAGIRSRSLTVLSLARSILPQSGAKDGSEVWFDRPLAEFGGLSPRKIAAAGGKAHQDLVGRLSAIVRMLQGGPAVEEDLLGLPVRGERDKRKREMVELQAARQRRQEEAERLAEASRRAAAEQEQQRVRDHLAKIRWTARSYLGDKRGDEWLRTPLSKLSGRSVEQVAEGPVSGWELSIVEEALNRRLAEFYAENQRDQERQDRAARVVAEATVTFGSIERARAWMRSPLPALQNRRPEEACADVAGLEACLAVLKGHRSRPAAKRR</sequence>
<evidence type="ECO:0000313" key="3">
    <source>
        <dbReference type="EMBL" id="MCO6414624.1"/>
    </source>
</evidence>
<keyword evidence="1" id="KW-0175">Coiled coil</keyword>
<comment type="caution">
    <text evidence="3">The sequence shown here is derived from an EMBL/GenBank/DDBJ whole genome shotgun (WGS) entry which is preliminary data.</text>
</comment>
<proteinExistence type="predicted"/>
<dbReference type="Pfam" id="PF09722">
    <property type="entry name" value="Xre_MbcA_ParS_C"/>
    <property type="match status" value="1"/>
</dbReference>
<accession>A0ABT1CY90</accession>
<name>A0ABT1CY90_9PROT</name>